<reference evidence="2 3" key="1">
    <citation type="submission" date="2020-08" db="EMBL/GenBank/DDBJ databases">
        <title>Genomic Encyclopedia of Type Strains, Phase IV (KMG-IV): sequencing the most valuable type-strain genomes for metagenomic binning, comparative biology and taxonomic classification.</title>
        <authorList>
            <person name="Goeker M."/>
        </authorList>
    </citation>
    <scope>NUCLEOTIDE SEQUENCE [LARGE SCALE GENOMIC DNA]</scope>
    <source>
        <strain evidence="2 3">DSM 27165</strain>
    </source>
</reference>
<dbReference type="GO" id="GO:0005886">
    <property type="term" value="C:plasma membrane"/>
    <property type="evidence" value="ECO:0007669"/>
    <property type="project" value="TreeGrafter"/>
</dbReference>
<dbReference type="Pfam" id="PF03594">
    <property type="entry name" value="BenE"/>
    <property type="match status" value="1"/>
</dbReference>
<feature type="transmembrane region" description="Helical" evidence="1">
    <location>
        <begin position="43"/>
        <end position="63"/>
    </location>
</feature>
<accession>A0A840MKN3</accession>
<comment type="caution">
    <text evidence="2">The sequence shown here is derived from an EMBL/GenBank/DDBJ whole genome shotgun (WGS) entry which is preliminary data.</text>
</comment>
<name>A0A840MKN3_9PROT</name>
<feature type="transmembrane region" description="Helical" evidence="1">
    <location>
        <begin position="352"/>
        <end position="378"/>
    </location>
</feature>
<feature type="transmembrane region" description="Helical" evidence="1">
    <location>
        <begin position="144"/>
        <end position="161"/>
    </location>
</feature>
<evidence type="ECO:0000256" key="1">
    <source>
        <dbReference type="SAM" id="Phobius"/>
    </source>
</evidence>
<dbReference type="PANTHER" id="PTHR30199:SF0">
    <property type="entry name" value="INNER MEMBRANE PROTEIN YDCO"/>
    <property type="match status" value="1"/>
</dbReference>
<feature type="transmembrane region" description="Helical" evidence="1">
    <location>
        <begin position="93"/>
        <end position="113"/>
    </location>
</feature>
<feature type="transmembrane region" description="Helical" evidence="1">
    <location>
        <begin position="246"/>
        <end position="268"/>
    </location>
</feature>
<feature type="transmembrane region" description="Helical" evidence="1">
    <location>
        <begin position="319"/>
        <end position="340"/>
    </location>
</feature>
<gene>
    <name evidence="2" type="ORF">HNQ59_000536</name>
</gene>
<feature type="transmembrane region" description="Helical" evidence="1">
    <location>
        <begin position="208"/>
        <end position="234"/>
    </location>
</feature>
<dbReference type="AlphaFoldDB" id="A0A840MKN3"/>
<dbReference type="GO" id="GO:0042925">
    <property type="term" value="F:benzoate transmembrane transporter activity"/>
    <property type="evidence" value="ECO:0007669"/>
    <property type="project" value="InterPro"/>
</dbReference>
<evidence type="ECO:0000313" key="2">
    <source>
        <dbReference type="EMBL" id="MBB5017272.1"/>
    </source>
</evidence>
<dbReference type="EMBL" id="JACHHY010000003">
    <property type="protein sequence ID" value="MBB5017272.1"/>
    <property type="molecule type" value="Genomic_DNA"/>
</dbReference>
<feature type="transmembrane region" description="Helical" evidence="1">
    <location>
        <begin position="168"/>
        <end position="188"/>
    </location>
</feature>
<keyword evidence="1" id="KW-0472">Membrane</keyword>
<keyword evidence="1" id="KW-0812">Transmembrane</keyword>
<protein>
    <submittedName>
        <fullName evidence="2">Benzoate membrane transport protein</fullName>
    </submittedName>
</protein>
<keyword evidence="3" id="KW-1185">Reference proteome</keyword>
<dbReference type="RefSeq" id="WP_184034849.1">
    <property type="nucleotide sequence ID" value="NZ_JACHHY010000003.1"/>
</dbReference>
<feature type="transmembrane region" description="Helical" evidence="1">
    <location>
        <begin position="288"/>
        <end position="312"/>
    </location>
</feature>
<keyword evidence="1" id="KW-1133">Transmembrane helix</keyword>
<sequence>MHTRSHWLTIATAALVTVLVGFTSSYAIVVQAGQAMGMDRDHIISMTIVLCIGMGLTTLLPSLWLRMPIVTAWSTPGAALLAVTVHQGGLPSAIGAFVVCGALLTLVGITGWFERGMHRIPTALASALLAGVLVKFALETFMGLQSALPIVGSMVATYLIGKRLTPRFVVPWVLVIGVGVTAGCGRLIMPDAVTVMGLPVWTSPDFDLTAIISIALPLFVVTMASQNVPGVAVLKAFQYPAPISKIVTLTGLATLVLAPFGAFGLNLAAITAALCMGAEVHPDANRRYLAAVGAGSLYLVLALLAPMIVDVFRAFPRELIISIAGLALLPTIGRGLAAALHNEHDREPALMAFLVTASGVTLLGIGSAFWGAVIGSLAHWIMKRGNKQTT</sequence>
<proteinExistence type="predicted"/>
<dbReference type="PANTHER" id="PTHR30199">
    <property type="entry name" value="MFS FAMILY TRANSPORTER, PREDICTED SUBSTRATE BENZOATE"/>
    <property type="match status" value="1"/>
</dbReference>
<dbReference type="NCBIfam" id="TIGR00843">
    <property type="entry name" value="benE"/>
    <property type="match status" value="1"/>
</dbReference>
<feature type="transmembrane region" description="Helical" evidence="1">
    <location>
        <begin position="120"/>
        <end position="138"/>
    </location>
</feature>
<dbReference type="Proteomes" id="UP000575898">
    <property type="component" value="Unassembled WGS sequence"/>
</dbReference>
<evidence type="ECO:0000313" key="3">
    <source>
        <dbReference type="Proteomes" id="UP000575898"/>
    </source>
</evidence>
<dbReference type="InterPro" id="IPR004711">
    <property type="entry name" value="Benzoate_Transporter"/>
</dbReference>
<organism evidence="2 3">
    <name type="scientific">Chitinivorax tropicus</name>
    <dbReference type="NCBI Taxonomy" id="714531"/>
    <lineage>
        <taxon>Bacteria</taxon>
        <taxon>Pseudomonadati</taxon>
        <taxon>Pseudomonadota</taxon>
        <taxon>Betaproteobacteria</taxon>
        <taxon>Chitinivorax</taxon>
    </lineage>
</organism>